<dbReference type="PROSITE" id="PS00198">
    <property type="entry name" value="4FE4S_FER_1"/>
    <property type="match status" value="1"/>
</dbReference>
<gene>
    <name evidence="5" type="ORF">DSM106044_01735</name>
</gene>
<proteinExistence type="predicted"/>
<keyword evidence="3" id="KW-0411">Iron-sulfur</keyword>
<dbReference type="PANTHER" id="PTHR43193:SF2">
    <property type="entry name" value="POLYFERREDOXIN PROTEIN FWDF"/>
    <property type="match status" value="1"/>
</dbReference>
<keyword evidence="6" id="KW-1185">Reference proteome</keyword>
<reference evidence="5 6" key="1">
    <citation type="journal article" date="2019" name="Anaerobe">
        <title>Detection of Robinsoniella peoriensis in multiple bone samples of a trauma patient.</title>
        <authorList>
            <person name="Schrottner P."/>
            <person name="Hartwich K."/>
            <person name="Bunk B."/>
            <person name="Schober I."/>
            <person name="Helbig S."/>
            <person name="Rudolph W.W."/>
            <person name="Gunzer F."/>
        </authorList>
    </citation>
    <scope>NUCLEOTIDE SEQUENCE [LARGE SCALE GENOMIC DNA]</scope>
    <source>
        <strain evidence="5 6">DSM 106044</strain>
    </source>
</reference>
<evidence type="ECO:0000256" key="3">
    <source>
        <dbReference type="ARBA" id="ARBA00023014"/>
    </source>
</evidence>
<dbReference type="Proteomes" id="UP000306509">
    <property type="component" value="Unassembled WGS sequence"/>
</dbReference>
<accession>A0A4U8QAT1</accession>
<dbReference type="GO" id="GO:0046872">
    <property type="term" value="F:metal ion binding"/>
    <property type="evidence" value="ECO:0007669"/>
    <property type="project" value="UniProtKB-KW"/>
</dbReference>
<dbReference type="InterPro" id="IPR017896">
    <property type="entry name" value="4Fe4S_Fe-S-bd"/>
</dbReference>
<dbReference type="GO" id="GO:0051536">
    <property type="term" value="F:iron-sulfur cluster binding"/>
    <property type="evidence" value="ECO:0007669"/>
    <property type="project" value="UniProtKB-KW"/>
</dbReference>
<dbReference type="SUPFAM" id="SSF54862">
    <property type="entry name" value="4Fe-4S ferredoxins"/>
    <property type="match status" value="1"/>
</dbReference>
<keyword evidence="1" id="KW-0479">Metal-binding</keyword>
<evidence type="ECO:0000259" key="4">
    <source>
        <dbReference type="PROSITE" id="PS51379"/>
    </source>
</evidence>
<evidence type="ECO:0000256" key="2">
    <source>
        <dbReference type="ARBA" id="ARBA00023004"/>
    </source>
</evidence>
<feature type="domain" description="4Fe-4S ferredoxin-type" evidence="4">
    <location>
        <begin position="1"/>
        <end position="30"/>
    </location>
</feature>
<dbReference type="Pfam" id="PF04432">
    <property type="entry name" value="FrhB_FdhB_C"/>
    <property type="match status" value="1"/>
</dbReference>
<keyword evidence="5" id="KW-0456">Lyase</keyword>
<dbReference type="EMBL" id="QGQD01000040">
    <property type="protein sequence ID" value="TLD01353.1"/>
    <property type="molecule type" value="Genomic_DNA"/>
</dbReference>
<evidence type="ECO:0000256" key="1">
    <source>
        <dbReference type="ARBA" id="ARBA00022723"/>
    </source>
</evidence>
<dbReference type="Gene3D" id="3.30.70.20">
    <property type="match status" value="1"/>
</dbReference>
<organism evidence="5 6">
    <name type="scientific">Robinsoniella peoriensis</name>
    <dbReference type="NCBI Taxonomy" id="180332"/>
    <lineage>
        <taxon>Bacteria</taxon>
        <taxon>Bacillati</taxon>
        <taxon>Bacillota</taxon>
        <taxon>Clostridia</taxon>
        <taxon>Lachnospirales</taxon>
        <taxon>Lachnospiraceae</taxon>
        <taxon>Robinsoniella</taxon>
    </lineage>
</organism>
<sequence>MLKLLKKSDCCGCSACSLVCPKQCIEMKADEEGFLYPEIREEQCIGCNRCDQVCPIVRYKDKEVFNSNKKAFIVQNRDEDILKKSTSGGFFSSLAKYVILNKGVVFGAAYDSDFKVKHTMIDTLDKIELFRNSKYTQSDINKTYKTCKCELQTGRLVCFSGTACQIAGLISFLGIEYKNLITVDVVCRGVPSPLLFEKYITWCGGKEKIQSIKFRDKHYGYYCSTMSVYYKDGNIKRNEIHSDPMLNFFFNSLCSRPTCHECVFKTKDRYSDFTMFDCWHANKLAKGFSNNGATALVLRNSKAEKIWDEISDKNFKFAKVDFDKLVELDGKLMISCVPENANRAAFFKTLNRLSFDEVINEFNSYSMFDKIKICIKKWLMCIGIFEKYMERKFR</sequence>
<dbReference type="PANTHER" id="PTHR43193">
    <property type="match status" value="1"/>
</dbReference>
<comment type="caution">
    <text evidence="5">The sequence shown here is derived from an EMBL/GenBank/DDBJ whole genome shotgun (WGS) entry which is preliminary data.</text>
</comment>
<dbReference type="InterPro" id="IPR052977">
    <property type="entry name" value="Polyferredoxin-like_ET"/>
</dbReference>
<keyword evidence="2" id="KW-0408">Iron</keyword>
<dbReference type="GO" id="GO:0016829">
    <property type="term" value="F:lyase activity"/>
    <property type="evidence" value="ECO:0007669"/>
    <property type="project" value="UniProtKB-KW"/>
</dbReference>
<feature type="domain" description="4Fe-4S ferredoxin-type" evidence="4">
    <location>
        <begin position="35"/>
        <end position="62"/>
    </location>
</feature>
<dbReference type="InterPro" id="IPR007525">
    <property type="entry name" value="FrhB_FdhB_C"/>
</dbReference>
<dbReference type="Pfam" id="PF12838">
    <property type="entry name" value="Fer4_7"/>
    <property type="match status" value="1"/>
</dbReference>
<name>A0A4U8QAT1_9FIRM</name>
<dbReference type="PROSITE" id="PS51379">
    <property type="entry name" value="4FE4S_FER_2"/>
    <property type="match status" value="2"/>
</dbReference>
<dbReference type="AlphaFoldDB" id="A0A4U8QAT1"/>
<protein>
    <submittedName>
        <fullName evidence="5">Formate hydrogenlyase complex iron-sulfur subunit</fullName>
    </submittedName>
</protein>
<dbReference type="RefSeq" id="WP_138002294.1">
    <property type="nucleotide sequence ID" value="NZ_QGQD01000040.1"/>
</dbReference>
<evidence type="ECO:0000313" key="5">
    <source>
        <dbReference type="EMBL" id="TLD01353.1"/>
    </source>
</evidence>
<evidence type="ECO:0000313" key="6">
    <source>
        <dbReference type="Proteomes" id="UP000306509"/>
    </source>
</evidence>
<dbReference type="InterPro" id="IPR017900">
    <property type="entry name" value="4Fe4S_Fe_S_CS"/>
</dbReference>